<dbReference type="InterPro" id="IPR008928">
    <property type="entry name" value="6-hairpin_glycosidase_sf"/>
</dbReference>
<gene>
    <name evidence="2" type="ORF">GLV81_13215</name>
</gene>
<dbReference type="Gene3D" id="2.60.120.260">
    <property type="entry name" value="Galactose-binding domain-like"/>
    <property type="match status" value="1"/>
</dbReference>
<organism evidence="2 3">
    <name type="scientific">Phnomibacter ginsenosidimutans</name>
    <dbReference type="NCBI Taxonomy" id="2676868"/>
    <lineage>
        <taxon>Bacteria</taxon>
        <taxon>Pseudomonadati</taxon>
        <taxon>Bacteroidota</taxon>
        <taxon>Chitinophagia</taxon>
        <taxon>Chitinophagales</taxon>
        <taxon>Chitinophagaceae</taxon>
        <taxon>Phnomibacter</taxon>
    </lineage>
</organism>
<reference evidence="2 3" key="1">
    <citation type="submission" date="2019-11" db="EMBL/GenBank/DDBJ databases">
        <authorList>
            <person name="Im W.T."/>
        </authorList>
    </citation>
    <scope>NUCLEOTIDE SEQUENCE [LARGE SCALE GENOMIC DNA]</scope>
    <source>
        <strain evidence="2 3">SB-02</strain>
    </source>
</reference>
<dbReference type="Gene3D" id="1.50.10.10">
    <property type="match status" value="1"/>
</dbReference>
<dbReference type="Proteomes" id="UP000426027">
    <property type="component" value="Chromosome"/>
</dbReference>
<dbReference type="AlphaFoldDB" id="A0A6I6GEV2"/>
<evidence type="ECO:0000313" key="2">
    <source>
        <dbReference type="EMBL" id="QGW28930.1"/>
    </source>
</evidence>
<dbReference type="SUPFAM" id="SSF48208">
    <property type="entry name" value="Six-hairpin glycosidases"/>
    <property type="match status" value="1"/>
</dbReference>
<feature type="domain" description="CBM6" evidence="1">
    <location>
        <begin position="723"/>
        <end position="859"/>
    </location>
</feature>
<name>A0A6I6GEV2_9BACT</name>
<dbReference type="RefSeq" id="WP_157479283.1">
    <property type="nucleotide sequence ID" value="NZ_CP046566.1"/>
</dbReference>
<dbReference type="KEGG" id="fls:GLV81_13215"/>
<evidence type="ECO:0000313" key="3">
    <source>
        <dbReference type="Proteomes" id="UP000426027"/>
    </source>
</evidence>
<dbReference type="Pfam" id="PF17389">
    <property type="entry name" value="Bac_rhamnosid6H"/>
    <property type="match status" value="1"/>
</dbReference>
<dbReference type="GO" id="GO:0005975">
    <property type="term" value="P:carbohydrate metabolic process"/>
    <property type="evidence" value="ECO:0007669"/>
    <property type="project" value="InterPro"/>
</dbReference>
<protein>
    <submittedName>
        <fullName evidence="2">Glycogen debranching protein</fullName>
    </submittedName>
</protein>
<dbReference type="GO" id="GO:0030246">
    <property type="term" value="F:carbohydrate binding"/>
    <property type="evidence" value="ECO:0007669"/>
    <property type="project" value="InterPro"/>
</dbReference>
<dbReference type="PROSITE" id="PS51175">
    <property type="entry name" value="CBM6"/>
    <property type="match status" value="1"/>
</dbReference>
<keyword evidence="3" id="KW-1185">Reference proteome</keyword>
<dbReference type="EMBL" id="CP046566">
    <property type="protein sequence ID" value="QGW28930.1"/>
    <property type="molecule type" value="Genomic_DNA"/>
</dbReference>
<dbReference type="InterPro" id="IPR012341">
    <property type="entry name" value="6hp_glycosidase-like_sf"/>
</dbReference>
<dbReference type="InterPro" id="IPR008979">
    <property type="entry name" value="Galactose-bd-like_sf"/>
</dbReference>
<sequence length="861" mass="95985">MYQSDEFTVYTDKVVQGKYEATVVSPTEVRSNYVSAASQQYSRLVKFKVSINEKDNEMLPGQDHWVLIGDEHESDIKTFGQNDGAVPAKDPGFLPPNYEYTFRINMAPVLRQFAAQGYFEAFDGSKVAKADFKGFYLAGGSEPLTWDFVNLDEQGLKLTDEDNDSVYSIKLKLNPLNPEDTAAKTWKLSKDISAKPSYTSEQPIVDALFNLSLEEALKNIEPDTTFRTGAKWGGVWTRDISYSILLAFAYHEPEVAKHSLMKKVKRRRIIQDTGSGGAWPVSSDRTTWALAAWEIYKATGDTAWLRNAYEIINNSLQDDAKVVGLTTSGMYSGESSFLDWREQTYPRWMDNKDIYMSENLGTNAVHFQAHNILSLMAKELGMDVGNHAATALNIRTGIDNVLWMADKGYYAQYSYGRAFANVSPRFEALGEALAVLFDVADKEKAKSIISKSPITPYGVTCIYPQIPNIPPYHNNGIWPFVQSFWNLAAAKAGNEQALSHGLAAIYRAGALFLTNYENFVAETGDYAGTEINSDRMLWSMAGNLAMVHRVFMGIHLEANGIRFQPAVPAAYKGSKTLRNFKYRNAMLDITVNGTGNVIESITLDGKPLANAFLPGNTIGKHQVVINMNNQSFDKDGINLQPVHFSLPDPQVTLNGNQLSWKAIKGARKYWVYKNGSVVSKQADPGFVISDNSLAEYKVSSIDEKGYESFTSEPVLFGRQQQQLQVELEQFAAPSSLSYTGFAGKGFVAISNTENTTLNITVQVPTAGRYLVDFRYANGSGPWNTDNKCAIRSLYVNTQYAGSFVFPQRGKDEWSEWGYSNARYLNLNAGTNNLQLKLEPWNINMNVDVNTAMLDALRLVKM</sequence>
<accession>A0A6I6GEV2</accession>
<dbReference type="InterPro" id="IPR005084">
    <property type="entry name" value="CBM6"/>
</dbReference>
<dbReference type="InterPro" id="IPR035396">
    <property type="entry name" value="Bac_rhamnosid6H"/>
</dbReference>
<evidence type="ECO:0000259" key="1">
    <source>
        <dbReference type="PROSITE" id="PS51175"/>
    </source>
</evidence>
<dbReference type="Gene3D" id="2.60.420.10">
    <property type="entry name" value="Maltose phosphorylase, domain 3"/>
    <property type="match status" value="1"/>
</dbReference>
<dbReference type="SUPFAM" id="SSF49785">
    <property type="entry name" value="Galactose-binding domain-like"/>
    <property type="match status" value="1"/>
</dbReference>
<proteinExistence type="predicted"/>